<comment type="caution">
    <text evidence="7">The sequence shown here is derived from an EMBL/GenBank/DDBJ whole genome shotgun (WGS) entry which is preliminary data.</text>
</comment>
<evidence type="ECO:0000313" key="7">
    <source>
        <dbReference type="EMBL" id="HIP17574.1"/>
    </source>
</evidence>
<evidence type="ECO:0000256" key="4">
    <source>
        <dbReference type="ARBA" id="ARBA00023065"/>
    </source>
</evidence>
<dbReference type="InterPro" id="IPR036906">
    <property type="entry name" value="ATPase_V1_fsu_sf"/>
</dbReference>
<dbReference type="GO" id="GO:0046933">
    <property type="term" value="F:proton-transporting ATP synthase activity, rotational mechanism"/>
    <property type="evidence" value="ECO:0007669"/>
    <property type="project" value="UniProtKB-UniRule"/>
</dbReference>
<keyword evidence="4 6" id="KW-0406">Ion transport</keyword>
<comment type="similarity">
    <text evidence="1 6">Belongs to the V-ATPase F subunit family.</text>
</comment>
<dbReference type="SUPFAM" id="SSF159468">
    <property type="entry name" value="AtpF-like"/>
    <property type="match status" value="1"/>
</dbReference>
<dbReference type="GO" id="GO:0042777">
    <property type="term" value="P:proton motive force-driven plasma membrane ATP synthesis"/>
    <property type="evidence" value="ECO:0007669"/>
    <property type="project" value="UniProtKB-UniRule"/>
</dbReference>
<evidence type="ECO:0000256" key="5">
    <source>
        <dbReference type="ARBA" id="ARBA00023136"/>
    </source>
</evidence>
<sequence>MKIAVVGDLDMATGFRLAGLTDVYEVNNNDEALKALEELKDREDIGLIIISEKLGESIRDKLSKFSKIVVEVPDKNGPIVREHDPIKDLVRKAVGIELK</sequence>
<dbReference type="Gene3D" id="3.40.50.10580">
    <property type="entry name" value="ATPase, V1 complex, subunit F"/>
    <property type="match status" value="1"/>
</dbReference>
<evidence type="ECO:0000256" key="3">
    <source>
        <dbReference type="ARBA" id="ARBA00022475"/>
    </source>
</evidence>
<protein>
    <recommendedName>
        <fullName evidence="6">A-type ATP synthase subunit F</fullName>
    </recommendedName>
</protein>
<comment type="function">
    <text evidence="6">Component of the A-type ATP synthase that produces ATP from ADP in the presence of a proton gradient across the membrane.</text>
</comment>
<keyword evidence="2 6" id="KW-0813">Transport</keyword>
<keyword evidence="6" id="KW-0066">ATP synthesis</keyword>
<proteinExistence type="inferred from homology"/>
<keyword evidence="5 6" id="KW-0472">Membrane</keyword>
<evidence type="ECO:0000313" key="8">
    <source>
        <dbReference type="Proteomes" id="UP000605144"/>
    </source>
</evidence>
<accession>A0A833DQN3</accession>
<dbReference type="InterPro" id="IPR022944">
    <property type="entry name" value="ATPase_V1-cplx_fsu_bac/arc"/>
</dbReference>
<name>A0A833DQN3_9EURY</name>
<comment type="subunit">
    <text evidence="6">Has multiple subunits with at least A(3), B(3), C, D, E, F, H, I and proteolipid K(x).</text>
</comment>
<keyword evidence="3 6" id="KW-1003">Cell membrane</keyword>
<dbReference type="EMBL" id="DQSV01000091">
    <property type="protein sequence ID" value="HIP17574.1"/>
    <property type="molecule type" value="Genomic_DNA"/>
</dbReference>
<dbReference type="GO" id="GO:0005886">
    <property type="term" value="C:plasma membrane"/>
    <property type="evidence" value="ECO:0007669"/>
    <property type="project" value="UniProtKB-SubCell"/>
</dbReference>
<organism evidence="7 8">
    <name type="scientific">Methanothermococcus okinawensis</name>
    <dbReference type="NCBI Taxonomy" id="155863"/>
    <lineage>
        <taxon>Archaea</taxon>
        <taxon>Methanobacteriati</taxon>
        <taxon>Methanobacteriota</taxon>
        <taxon>Methanomada group</taxon>
        <taxon>Methanococci</taxon>
        <taxon>Methanococcales</taxon>
        <taxon>Methanococcaceae</taxon>
        <taxon>Methanothermococcus</taxon>
    </lineage>
</organism>
<dbReference type="Pfam" id="PF01990">
    <property type="entry name" value="ATP-synt_F"/>
    <property type="match status" value="1"/>
</dbReference>
<dbReference type="GO" id="GO:0005524">
    <property type="term" value="F:ATP binding"/>
    <property type="evidence" value="ECO:0007669"/>
    <property type="project" value="UniProtKB-UniRule"/>
</dbReference>
<evidence type="ECO:0000256" key="1">
    <source>
        <dbReference type="ARBA" id="ARBA00010148"/>
    </source>
</evidence>
<keyword evidence="6" id="KW-0375">Hydrogen ion transport</keyword>
<dbReference type="InterPro" id="IPR008218">
    <property type="entry name" value="ATPase_V1-cplx_f_g_su"/>
</dbReference>
<evidence type="ECO:0000256" key="6">
    <source>
        <dbReference type="HAMAP-Rule" id="MF_00312"/>
    </source>
</evidence>
<reference evidence="7" key="1">
    <citation type="journal article" date="2020" name="ISME J.">
        <title>Gammaproteobacteria mediating utilization of methyl-, sulfur- and petroleum organic compounds in deep ocean hydrothermal plumes.</title>
        <authorList>
            <person name="Zhou Z."/>
            <person name="Liu Y."/>
            <person name="Pan J."/>
            <person name="Cron B.R."/>
            <person name="Toner B.M."/>
            <person name="Anantharaman K."/>
            <person name="Breier J.A."/>
            <person name="Dick G.J."/>
            <person name="Li M."/>
        </authorList>
    </citation>
    <scope>NUCLEOTIDE SEQUENCE</scope>
    <source>
        <strain evidence="7">SZUA-1385</strain>
    </source>
</reference>
<gene>
    <name evidence="6" type="primary">atpF</name>
    <name evidence="7" type="ORF">EYG76_04700</name>
</gene>
<dbReference type="GO" id="GO:0046961">
    <property type="term" value="F:proton-transporting ATPase activity, rotational mechanism"/>
    <property type="evidence" value="ECO:0007669"/>
    <property type="project" value="InterPro"/>
</dbReference>
<comment type="subcellular location">
    <subcellularLocation>
        <location evidence="6">Cell membrane</location>
        <topology evidence="6">Peripheral membrane protein</topology>
    </subcellularLocation>
</comment>
<evidence type="ECO:0000256" key="2">
    <source>
        <dbReference type="ARBA" id="ARBA00022448"/>
    </source>
</evidence>
<dbReference type="Proteomes" id="UP000605144">
    <property type="component" value="Unassembled WGS sequence"/>
</dbReference>
<dbReference type="NCBIfam" id="NF003047">
    <property type="entry name" value="PRK03957.1"/>
    <property type="match status" value="1"/>
</dbReference>
<dbReference type="HAMAP" id="MF_00312">
    <property type="entry name" value="ATP_synth_F_arch"/>
    <property type="match status" value="1"/>
</dbReference>
<dbReference type="AlphaFoldDB" id="A0A833DQN3"/>